<proteinExistence type="predicted"/>
<dbReference type="EMBL" id="OC327839">
    <property type="protein sequence ID" value="CAD7416404.1"/>
    <property type="molecule type" value="Genomic_DNA"/>
</dbReference>
<dbReference type="AlphaFoldDB" id="A0A7R9DN19"/>
<name>A0A7R9DN19_TIMCR</name>
<sequence>MLLEKALSRSLQQFEILPLEQGKGNYNFMSFKEAALRVDGMAITKMTITLSYDRRAIAEDEAAEFLETCQRNFRGTSNISNGS</sequence>
<gene>
    <name evidence="1" type="ORF">TCEB3V08_LOCUS12707</name>
</gene>
<accession>A0A7R9DN19</accession>
<reference evidence="1" key="1">
    <citation type="submission" date="2020-11" db="EMBL/GenBank/DDBJ databases">
        <authorList>
            <person name="Tran Van P."/>
        </authorList>
    </citation>
    <scope>NUCLEOTIDE SEQUENCE</scope>
</reference>
<organism evidence="1">
    <name type="scientific">Timema cristinae</name>
    <name type="common">Walking stick</name>
    <dbReference type="NCBI Taxonomy" id="61476"/>
    <lineage>
        <taxon>Eukaryota</taxon>
        <taxon>Metazoa</taxon>
        <taxon>Ecdysozoa</taxon>
        <taxon>Arthropoda</taxon>
        <taxon>Hexapoda</taxon>
        <taxon>Insecta</taxon>
        <taxon>Pterygota</taxon>
        <taxon>Neoptera</taxon>
        <taxon>Polyneoptera</taxon>
        <taxon>Phasmatodea</taxon>
        <taxon>Timematodea</taxon>
        <taxon>Timematoidea</taxon>
        <taxon>Timematidae</taxon>
        <taxon>Timema</taxon>
    </lineage>
</organism>
<protein>
    <submittedName>
        <fullName evidence="1">Uncharacterized protein</fullName>
    </submittedName>
</protein>
<evidence type="ECO:0000313" key="1">
    <source>
        <dbReference type="EMBL" id="CAD7416404.1"/>
    </source>
</evidence>